<dbReference type="Proteomes" id="UP000887567">
    <property type="component" value="Unplaced"/>
</dbReference>
<dbReference type="OMA" id="DSICFEV"/>
<dbReference type="Gene3D" id="2.60.120.820">
    <property type="entry name" value="PHR domain"/>
    <property type="match status" value="1"/>
</dbReference>
<evidence type="ECO:0000256" key="1">
    <source>
        <dbReference type="SAM" id="MobiDB-lite"/>
    </source>
</evidence>
<dbReference type="PANTHER" id="PTHR45774:SF3">
    <property type="entry name" value="BTB (POZ) DOMAIN-CONTAINING 2B-RELATED"/>
    <property type="match status" value="1"/>
</dbReference>
<feature type="domain" description="PHR" evidence="2">
    <location>
        <begin position="114"/>
        <end position="259"/>
    </location>
</feature>
<dbReference type="InterPro" id="IPR012983">
    <property type="entry name" value="PHR"/>
</dbReference>
<dbReference type="Gene3D" id="1.25.40.420">
    <property type="match status" value="1"/>
</dbReference>
<feature type="region of interest" description="Disordered" evidence="1">
    <location>
        <begin position="237"/>
        <end position="259"/>
    </location>
</feature>
<name>A0A913XRM4_EXADI</name>
<proteinExistence type="predicted"/>
<dbReference type="GO" id="GO:0005829">
    <property type="term" value="C:cytosol"/>
    <property type="evidence" value="ECO:0007669"/>
    <property type="project" value="TreeGrafter"/>
</dbReference>
<evidence type="ECO:0000313" key="4">
    <source>
        <dbReference type="Proteomes" id="UP000887567"/>
    </source>
</evidence>
<dbReference type="GO" id="GO:0022008">
    <property type="term" value="P:neurogenesis"/>
    <property type="evidence" value="ECO:0007669"/>
    <property type="project" value="TreeGrafter"/>
</dbReference>
<reference evidence="3" key="1">
    <citation type="submission" date="2022-11" db="UniProtKB">
        <authorList>
            <consortium name="EnsemblMetazoa"/>
        </authorList>
    </citation>
    <scope>IDENTIFICATION</scope>
</reference>
<dbReference type="EnsemblMetazoa" id="XM_021052965.2">
    <property type="protein sequence ID" value="XP_020908624.2"/>
    <property type="gene ID" value="LOC110246603"/>
</dbReference>
<evidence type="ECO:0000259" key="2">
    <source>
        <dbReference type="Pfam" id="PF08005"/>
    </source>
</evidence>
<keyword evidence="4" id="KW-1185">Reference proteome</keyword>
<dbReference type="Pfam" id="PF08005">
    <property type="entry name" value="PHR"/>
    <property type="match status" value="1"/>
</dbReference>
<dbReference type="RefSeq" id="XP_020908624.2">
    <property type="nucleotide sequence ID" value="XM_021052965.2"/>
</dbReference>
<protein>
    <recommendedName>
        <fullName evidence="2">PHR domain-containing protein</fullName>
    </recommendedName>
</protein>
<evidence type="ECO:0000313" key="3">
    <source>
        <dbReference type="EnsemblMetazoa" id="XP_020908624.2"/>
    </source>
</evidence>
<dbReference type="PANTHER" id="PTHR45774">
    <property type="entry name" value="BTB/POZ DOMAIN-CONTAINING"/>
    <property type="match status" value="1"/>
</dbReference>
<organism evidence="3 4">
    <name type="scientific">Exaiptasia diaphana</name>
    <name type="common">Tropical sea anemone</name>
    <name type="synonym">Aiptasia pulchella</name>
    <dbReference type="NCBI Taxonomy" id="2652724"/>
    <lineage>
        <taxon>Eukaryota</taxon>
        <taxon>Metazoa</taxon>
        <taxon>Cnidaria</taxon>
        <taxon>Anthozoa</taxon>
        <taxon>Hexacorallia</taxon>
        <taxon>Actiniaria</taxon>
        <taxon>Aiptasiidae</taxon>
        <taxon>Exaiptasia</taxon>
    </lineage>
</organism>
<sequence length="259" mass="29337">MLCQFLTRDSLRIKEVEIFQAVDKWATKKIKEDGLESTGKCKRAILGEDIIRLIRFPLMSFKEFAEVVLPCEILKKRELTELVQIIGKVSSRSAISMFNEKNRRGYDIKLCSKNRFRNVLKPRWSYSNTSIDAVNFTVNKGVSLSGVQLFGSQGSTHTIELEILERDKIMSKLSSSYISEMVNDEYYGFTANLDEPVSLGPNISYTIKANIRGPHSCYGEAGQQDINMDDNFKVTFQNSDQSHNGTSVTSGQFPSLIFQ</sequence>
<dbReference type="GeneID" id="110246603"/>
<dbReference type="AlphaFoldDB" id="A0A913XRM4"/>
<accession>A0A913XRM4</accession>
<dbReference type="OrthoDB" id="5989145at2759"/>
<dbReference type="InterPro" id="IPR038648">
    <property type="entry name" value="PHR_sf"/>
</dbReference>
<dbReference type="KEGG" id="epa:110246603"/>